<proteinExistence type="inferred from homology"/>
<evidence type="ECO:0000256" key="1">
    <source>
        <dbReference type="ARBA" id="ARBA00008061"/>
    </source>
</evidence>
<feature type="domain" description="Glycosyl hydrolase family 13 catalytic" evidence="5">
    <location>
        <begin position="68"/>
        <end position="488"/>
    </location>
</feature>
<comment type="similarity">
    <text evidence="1">Belongs to the glycosyl hydrolase 13 family.</text>
</comment>
<dbReference type="PANTHER" id="PTHR10357">
    <property type="entry name" value="ALPHA-AMYLASE FAMILY MEMBER"/>
    <property type="match status" value="1"/>
</dbReference>
<dbReference type="Pfam" id="PF00128">
    <property type="entry name" value="Alpha-amylase"/>
    <property type="match status" value="1"/>
</dbReference>
<evidence type="ECO:0000256" key="2">
    <source>
        <dbReference type="ARBA" id="ARBA00022801"/>
    </source>
</evidence>
<dbReference type="FunFam" id="3.90.400.10:FF:000002">
    <property type="entry name" value="Sucrose isomerase"/>
    <property type="match status" value="1"/>
</dbReference>
<keyword evidence="4" id="KW-0462">Maltose metabolism</keyword>
<dbReference type="InterPro" id="IPR017853">
    <property type="entry name" value="GH"/>
</dbReference>
<dbReference type="STRING" id="5601.A0A0D2CIL0"/>
<dbReference type="Gene3D" id="2.60.40.1180">
    <property type="entry name" value="Golgi alpha-mannosidase II"/>
    <property type="match status" value="1"/>
</dbReference>
<dbReference type="SUPFAM" id="SSF51445">
    <property type="entry name" value="(Trans)glycosidases"/>
    <property type="match status" value="1"/>
</dbReference>
<keyword evidence="3" id="KW-0326">Glycosidase</keyword>
<name>A0A0D2CIL0_9EURO</name>
<organism evidence="6 7">
    <name type="scientific">Phialophora macrospora</name>
    <dbReference type="NCBI Taxonomy" id="1851006"/>
    <lineage>
        <taxon>Eukaryota</taxon>
        <taxon>Fungi</taxon>
        <taxon>Dikarya</taxon>
        <taxon>Ascomycota</taxon>
        <taxon>Pezizomycotina</taxon>
        <taxon>Eurotiomycetes</taxon>
        <taxon>Chaetothyriomycetidae</taxon>
        <taxon>Chaetothyriales</taxon>
        <taxon>Herpotrichiellaceae</taxon>
        <taxon>Phialophora</taxon>
    </lineage>
</organism>
<gene>
    <name evidence="6" type="ORF">PV04_07303</name>
</gene>
<dbReference type="Gene3D" id="3.20.20.80">
    <property type="entry name" value="Glycosidases"/>
    <property type="match status" value="1"/>
</dbReference>
<dbReference type="Proteomes" id="UP000054266">
    <property type="component" value="Unassembled WGS sequence"/>
</dbReference>
<dbReference type="GO" id="GO:0004574">
    <property type="term" value="F:oligo-1,6-glucosidase activity"/>
    <property type="evidence" value="ECO:0007669"/>
    <property type="project" value="TreeGrafter"/>
</dbReference>
<dbReference type="CDD" id="cd11333">
    <property type="entry name" value="AmyAc_SI_OligoGlu_DGase"/>
    <property type="match status" value="1"/>
</dbReference>
<dbReference type="GO" id="GO:0004556">
    <property type="term" value="F:alpha-amylase activity"/>
    <property type="evidence" value="ECO:0007669"/>
    <property type="project" value="TreeGrafter"/>
</dbReference>
<dbReference type="PANTHER" id="PTHR10357:SF179">
    <property type="entry name" value="NEUTRAL AND BASIC AMINO ACID TRANSPORT PROTEIN RBAT"/>
    <property type="match status" value="1"/>
</dbReference>
<sequence length="634" mass="72847">MSTSSLGTASELLGLYSISNTASPKLLCSQLEPTPSQQACVSNPAAIMIEILRQQHDRKWWKEAVVYEIYPASFKDSNGDGIGDIPGIISKLDYLRELGVDVIWVCPHYKSPQVDMGYDIQDYEDIHEPYGTLEQTEELIKAVHDRGMRIIFDLVINHTSNLHSWFQESRSSKTNAKSDWYIWRPAKYDQDGKRCRPNNWRSNFSKPAWTWDEQRQEYYLHLYAPEQPDLNWENAECRQAIYQSSIKFWLDKGIDGFRIDTVNLYSKHPDLPDAPVAFPDLESQPAYMYYANGPRMQEYLSEMNDIFGQYDIMTVGELPYTPNQADVLAYIYARNKQLNMVFNFDVVDLGQTPGNRFRPRPFAKGDFKRKLFKWQSLIENTDAWTTVFMENHDQCRSVSRFGSDLPEHRVRSAKMLAVLLATLTGTLFIYQGQEIGMINVPRSWPAEKYKCIKSVSHLAEVREKSNNDPEAMSKALDVLQRMARDNARVPMQWEGEAANAGFCPDDTEPWMSVLESHKEINVKDQVGHKDSALEFWKEMLRLRKSHKDIFTYGRFREIETFKEDENIAIFVKEGDDGAKALTVANLSKEDKEVPISSILAEEAANFGLTVANVDNVAAVDRLQPFEARVYMSAS</sequence>
<protein>
    <recommendedName>
        <fullName evidence="5">Glycosyl hydrolase family 13 catalytic domain-containing protein</fullName>
    </recommendedName>
</protein>
<dbReference type="GO" id="GO:0005987">
    <property type="term" value="P:sucrose catabolic process"/>
    <property type="evidence" value="ECO:0007669"/>
    <property type="project" value="TreeGrafter"/>
</dbReference>
<dbReference type="FunFam" id="3.20.20.80:FF:000064">
    <property type="entry name" value="Oligo-1,6-glucosidase"/>
    <property type="match status" value="1"/>
</dbReference>
<dbReference type="HOGENOM" id="CLU_006462_2_3_1"/>
<dbReference type="GO" id="GO:0000025">
    <property type="term" value="P:maltose catabolic process"/>
    <property type="evidence" value="ECO:0007669"/>
    <property type="project" value="TreeGrafter"/>
</dbReference>
<dbReference type="GO" id="GO:0033934">
    <property type="term" value="F:glucan 1,4-alpha-maltotriohydrolase activity"/>
    <property type="evidence" value="ECO:0007669"/>
    <property type="project" value="TreeGrafter"/>
</dbReference>
<dbReference type="Gene3D" id="3.90.400.10">
    <property type="entry name" value="Oligo-1,6-glucosidase, Domain 2"/>
    <property type="match status" value="1"/>
</dbReference>
<dbReference type="AlphaFoldDB" id="A0A0D2CIL0"/>
<dbReference type="FunFam" id="3.20.20.80:FF:000087">
    <property type="entry name" value="Oligo-1,6-glucosidase IMA1"/>
    <property type="match status" value="1"/>
</dbReference>
<dbReference type="InterPro" id="IPR045857">
    <property type="entry name" value="O16G_dom_2"/>
</dbReference>
<dbReference type="InterPro" id="IPR013780">
    <property type="entry name" value="Glyco_hydro_b"/>
</dbReference>
<dbReference type="GO" id="GO:0004575">
    <property type="term" value="F:sucrose alpha-glucosidase activity"/>
    <property type="evidence" value="ECO:0007669"/>
    <property type="project" value="TreeGrafter"/>
</dbReference>
<evidence type="ECO:0000256" key="3">
    <source>
        <dbReference type="ARBA" id="ARBA00023295"/>
    </source>
</evidence>
<evidence type="ECO:0000259" key="5">
    <source>
        <dbReference type="SMART" id="SM00642"/>
    </source>
</evidence>
<dbReference type="EMBL" id="KN846960">
    <property type="protein sequence ID" value="KIW65011.1"/>
    <property type="molecule type" value="Genomic_DNA"/>
</dbReference>
<evidence type="ECO:0000256" key="4">
    <source>
        <dbReference type="ARBA" id="ARBA00026248"/>
    </source>
</evidence>
<keyword evidence="2" id="KW-0378">Hydrolase</keyword>
<evidence type="ECO:0000313" key="6">
    <source>
        <dbReference type="EMBL" id="KIW65011.1"/>
    </source>
</evidence>
<accession>A0A0D2CIL0</accession>
<reference evidence="6 7" key="1">
    <citation type="submission" date="2015-01" db="EMBL/GenBank/DDBJ databases">
        <title>The Genome Sequence of Capronia semiimmersa CBS27337.</title>
        <authorList>
            <consortium name="The Broad Institute Genomics Platform"/>
            <person name="Cuomo C."/>
            <person name="de Hoog S."/>
            <person name="Gorbushina A."/>
            <person name="Stielow B."/>
            <person name="Teixiera M."/>
            <person name="Abouelleil A."/>
            <person name="Chapman S.B."/>
            <person name="Priest M."/>
            <person name="Young S.K."/>
            <person name="Wortman J."/>
            <person name="Nusbaum C."/>
            <person name="Birren B."/>
        </authorList>
    </citation>
    <scope>NUCLEOTIDE SEQUENCE [LARGE SCALE GENOMIC DNA]</scope>
    <source>
        <strain evidence="6 7">CBS 27337</strain>
    </source>
</reference>
<dbReference type="InterPro" id="IPR006047">
    <property type="entry name" value="GH13_cat_dom"/>
</dbReference>
<keyword evidence="7" id="KW-1185">Reference proteome</keyword>
<dbReference type="SMART" id="SM00642">
    <property type="entry name" value="Aamy"/>
    <property type="match status" value="1"/>
</dbReference>
<evidence type="ECO:0000313" key="7">
    <source>
        <dbReference type="Proteomes" id="UP000054266"/>
    </source>
</evidence>